<feature type="region of interest" description="Disordered" evidence="9">
    <location>
        <begin position="119"/>
        <end position="146"/>
    </location>
</feature>
<dbReference type="GO" id="GO:0070478">
    <property type="term" value="P:nuclear-transcribed mRNA catabolic process, 3'-5' exonucleolytic nonsense-mediated decay"/>
    <property type="evidence" value="ECO:0007669"/>
    <property type="project" value="TreeGrafter"/>
</dbReference>
<evidence type="ECO:0000313" key="13">
    <source>
        <dbReference type="Proteomes" id="UP001208570"/>
    </source>
</evidence>
<dbReference type="Pfam" id="PF13234">
    <property type="entry name" value="MTR4_beta-barrel"/>
    <property type="match status" value="1"/>
</dbReference>
<evidence type="ECO:0008006" key="14">
    <source>
        <dbReference type="Google" id="ProtNLM"/>
    </source>
</evidence>
<dbReference type="GO" id="GO:0016787">
    <property type="term" value="F:hydrolase activity"/>
    <property type="evidence" value="ECO:0007669"/>
    <property type="project" value="UniProtKB-KW"/>
</dbReference>
<dbReference type="Gene3D" id="1.10.3380.30">
    <property type="match status" value="2"/>
</dbReference>
<keyword evidence="6" id="KW-0067">ATP-binding</keyword>
<keyword evidence="2" id="KW-0963">Cytoplasm</keyword>
<evidence type="ECO:0000259" key="10">
    <source>
        <dbReference type="PROSITE" id="PS51192"/>
    </source>
</evidence>
<evidence type="ECO:0000259" key="11">
    <source>
        <dbReference type="PROSITE" id="PS51194"/>
    </source>
</evidence>
<dbReference type="SMART" id="SM01142">
    <property type="entry name" value="DSHCT"/>
    <property type="match status" value="1"/>
</dbReference>
<keyword evidence="3" id="KW-0547">Nucleotide-binding</keyword>
<protein>
    <recommendedName>
        <fullName evidence="14">Helicase SKI2W</fullName>
    </recommendedName>
</protein>
<dbReference type="PANTHER" id="PTHR12131">
    <property type="entry name" value="ATP-DEPENDENT RNA AND DNA HELICASE"/>
    <property type="match status" value="1"/>
</dbReference>
<dbReference type="GO" id="GO:0055087">
    <property type="term" value="C:Ski complex"/>
    <property type="evidence" value="ECO:0007669"/>
    <property type="project" value="TreeGrafter"/>
</dbReference>
<feature type="domain" description="Helicase ATP-binding" evidence="10">
    <location>
        <begin position="315"/>
        <end position="471"/>
    </location>
</feature>
<evidence type="ECO:0000256" key="9">
    <source>
        <dbReference type="SAM" id="MobiDB-lite"/>
    </source>
</evidence>
<evidence type="ECO:0000313" key="12">
    <source>
        <dbReference type="EMBL" id="KAK2157091.1"/>
    </source>
</evidence>
<dbReference type="InterPro" id="IPR016438">
    <property type="entry name" value="SKI2-like"/>
</dbReference>
<proteinExistence type="predicted"/>
<accession>A0AAD9N6R8</accession>
<evidence type="ECO:0000256" key="8">
    <source>
        <dbReference type="ARBA" id="ARBA00047984"/>
    </source>
</evidence>
<dbReference type="FunFam" id="3.40.50.300:FF:000447">
    <property type="entry name" value="helicase SKI2W isoform X2"/>
    <property type="match status" value="1"/>
</dbReference>
<gene>
    <name evidence="12" type="ORF">LSH36_199g04019</name>
</gene>
<dbReference type="FunFam" id="3.40.50.300:FF:000354">
    <property type="entry name" value="ATP-dependent RNA helicase SKI2"/>
    <property type="match status" value="1"/>
</dbReference>
<organism evidence="12 13">
    <name type="scientific">Paralvinella palmiformis</name>
    <dbReference type="NCBI Taxonomy" id="53620"/>
    <lineage>
        <taxon>Eukaryota</taxon>
        <taxon>Metazoa</taxon>
        <taxon>Spiralia</taxon>
        <taxon>Lophotrochozoa</taxon>
        <taxon>Annelida</taxon>
        <taxon>Polychaeta</taxon>
        <taxon>Sedentaria</taxon>
        <taxon>Canalipalpata</taxon>
        <taxon>Terebellida</taxon>
        <taxon>Terebelliformia</taxon>
        <taxon>Alvinellidae</taxon>
        <taxon>Paralvinella</taxon>
    </lineage>
</organism>
<dbReference type="AlphaFoldDB" id="A0AAD9N6R8"/>
<dbReference type="GO" id="GO:0003724">
    <property type="term" value="F:RNA helicase activity"/>
    <property type="evidence" value="ECO:0007669"/>
    <property type="project" value="UniProtKB-EC"/>
</dbReference>
<dbReference type="FunFam" id="1.10.3380.30:FF:000001">
    <property type="entry name" value="Ski2 ATP-dependent RNA helicase"/>
    <property type="match status" value="1"/>
</dbReference>
<comment type="catalytic activity">
    <reaction evidence="8">
        <text>ATP + H2O = ADP + phosphate + H(+)</text>
        <dbReference type="Rhea" id="RHEA:13065"/>
        <dbReference type="ChEBI" id="CHEBI:15377"/>
        <dbReference type="ChEBI" id="CHEBI:15378"/>
        <dbReference type="ChEBI" id="CHEBI:30616"/>
        <dbReference type="ChEBI" id="CHEBI:43474"/>
        <dbReference type="ChEBI" id="CHEBI:456216"/>
        <dbReference type="EC" id="3.6.4.13"/>
    </reaction>
</comment>
<comment type="subcellular location">
    <subcellularLocation>
        <location evidence="1">Cytoplasm</location>
    </subcellularLocation>
</comment>
<dbReference type="CDD" id="cd18795">
    <property type="entry name" value="SF2_C_Ski2"/>
    <property type="match status" value="1"/>
</dbReference>
<dbReference type="InterPro" id="IPR011545">
    <property type="entry name" value="DEAD/DEAH_box_helicase_dom"/>
</dbReference>
<dbReference type="Pfam" id="PF21408">
    <property type="entry name" value="MTR4-like_stalk"/>
    <property type="match status" value="1"/>
</dbReference>
<evidence type="ECO:0000256" key="1">
    <source>
        <dbReference type="ARBA" id="ARBA00004496"/>
    </source>
</evidence>
<evidence type="ECO:0000256" key="2">
    <source>
        <dbReference type="ARBA" id="ARBA00022490"/>
    </source>
</evidence>
<dbReference type="SMART" id="SM00490">
    <property type="entry name" value="HELICc"/>
    <property type="match status" value="1"/>
</dbReference>
<feature type="domain" description="Helicase C-terminal" evidence="11">
    <location>
        <begin position="577"/>
        <end position="774"/>
    </location>
</feature>
<dbReference type="InterPro" id="IPR048392">
    <property type="entry name" value="MTR4-like_stalk"/>
</dbReference>
<dbReference type="Pfam" id="PF17911">
    <property type="entry name" value="Ski2_N"/>
    <property type="match status" value="1"/>
</dbReference>
<evidence type="ECO:0000256" key="6">
    <source>
        <dbReference type="ARBA" id="ARBA00022840"/>
    </source>
</evidence>
<dbReference type="PIRSF" id="PIRSF005198">
    <property type="entry name" value="Antiviral_helicase_SKI2"/>
    <property type="match status" value="1"/>
</dbReference>
<dbReference type="InterPro" id="IPR040801">
    <property type="entry name" value="Ski2_N"/>
</dbReference>
<dbReference type="SMART" id="SM00487">
    <property type="entry name" value="DEXDc"/>
    <property type="match status" value="1"/>
</dbReference>
<dbReference type="InterPro" id="IPR014001">
    <property type="entry name" value="Helicase_ATP-bd"/>
</dbReference>
<evidence type="ECO:0000256" key="4">
    <source>
        <dbReference type="ARBA" id="ARBA00022801"/>
    </source>
</evidence>
<dbReference type="GO" id="GO:0005524">
    <property type="term" value="F:ATP binding"/>
    <property type="evidence" value="ECO:0007669"/>
    <property type="project" value="UniProtKB-KW"/>
</dbReference>
<dbReference type="Proteomes" id="UP001208570">
    <property type="component" value="Unassembled WGS sequence"/>
</dbReference>
<evidence type="ECO:0000256" key="3">
    <source>
        <dbReference type="ARBA" id="ARBA00022741"/>
    </source>
</evidence>
<dbReference type="Gene3D" id="3.40.50.300">
    <property type="entry name" value="P-loop containing nucleotide triphosphate hydrolases"/>
    <property type="match status" value="2"/>
</dbReference>
<feature type="compositionally biased region" description="Polar residues" evidence="9">
    <location>
        <begin position="119"/>
        <end position="128"/>
    </location>
</feature>
<dbReference type="SUPFAM" id="SSF52540">
    <property type="entry name" value="P-loop containing nucleoside triphosphate hydrolases"/>
    <property type="match status" value="1"/>
</dbReference>
<dbReference type="PANTHER" id="PTHR12131:SF1">
    <property type="entry name" value="ATP-DEPENDENT RNA HELICASE SUPV3L1, MITOCHONDRIAL-RELATED"/>
    <property type="match status" value="1"/>
</dbReference>
<keyword evidence="4" id="KW-0378">Hydrolase</keyword>
<reference evidence="12" key="1">
    <citation type="journal article" date="2023" name="Mol. Biol. Evol.">
        <title>Third-Generation Sequencing Reveals the Adaptive Role of the Epigenome in Three Deep-Sea Polychaetes.</title>
        <authorList>
            <person name="Perez M."/>
            <person name="Aroh O."/>
            <person name="Sun Y."/>
            <person name="Lan Y."/>
            <person name="Juniper S.K."/>
            <person name="Young C.R."/>
            <person name="Angers B."/>
            <person name="Qian P.Y."/>
        </authorList>
    </citation>
    <scope>NUCLEOTIDE SEQUENCE</scope>
    <source>
        <strain evidence="12">P08H-3</strain>
    </source>
</reference>
<dbReference type="Pfam" id="PF00270">
    <property type="entry name" value="DEAD"/>
    <property type="match status" value="1"/>
</dbReference>
<dbReference type="InterPro" id="IPR001650">
    <property type="entry name" value="Helicase_C-like"/>
</dbReference>
<dbReference type="PROSITE" id="PS51194">
    <property type="entry name" value="HELICASE_CTER"/>
    <property type="match status" value="1"/>
</dbReference>
<dbReference type="InterPro" id="IPR027417">
    <property type="entry name" value="P-loop_NTPase"/>
</dbReference>
<name>A0AAD9N6R8_9ANNE</name>
<keyword evidence="5" id="KW-0347">Helicase</keyword>
<keyword evidence="7" id="KW-0694">RNA-binding</keyword>
<sequence length="1274" mass="144833">MANFDVIETGIEGKVQVIPSRDLNSEETVPFTLPKATLPFGLPPVLKSLEETIEDLLTSPEKLPIHNSYKYQRFIPRVSQPERLYSLDVTPVPTTIVVNRNPTTGKLIGFSEEFVQDSGTSAKNSTSLRRPPGPPEDSIRGSSTNFPFWPGGLDEPDLVSLSSCTKEEKIDLENDLLEVPPGFSHGVSTFSSKQLSKILDIKEQPSVIDLKDLLAVDDLIDFGEEDELEKPEVKKEPNAVIDVDPQQKNAIDEIIKLDERIEPASDDHQMASHQNVEQFAIKVDTNSPVDDFHEKIPNMAYKWPFELDVFQKQAILKLENHENVFVAAHTSAGKTVVAEYAIALSLKHMTRTIYTSPIKALSNQKFRDFKSTFEDVGLITGDVQINSQAACLIMTTEILRSMLYGGSDVIRDLEWVIFDEVHYINDVERGVVWEEVLIMLPQHVSIILLSATVPNSMEFADWVGQTKKKLVYVVSTQKRPVPLEHFLYTGNSSKTSNELFLLVDDSKNFLTQGTAQAVPVKTDTIMLTLYSVHIVIHCYNKAVEAKKGRPVKPTQAYGAKGQRAITTSNQDKNVWLSVVEMLRKKDKLPVVAFTFSKKRIEENAQHMKSVDLLTASEKSEVHIFFQKSISRLKGGDRKLPQVLHMIDLLKRGFGVHHSGVLPILKEVVEMLFQKGLVKASIETFAMGVNMPARTVVFDSTRKHDGTNFRDLLPGEYVQMAGRAGRRGKDKTGTVIILCKADVPQMADLHHMMLGKPMLLQSKFRLTYTMILNLLRVEQLHVEDMMKRSFSEFHSQKDQSKHKETLEKLIKKMGNMPEVIDYSGDLEQYYRMCEEYNNLRHKLQDVIMSHPQALKMLVAGRVIIIDTREHVFTLAILLQSNSISTKNRTFTALILCEQKQDVEWNRLNKSDDPEPQIYPEDGSPIVKPFRTNQLYRPEGPCPSCEIIKVKTADIFLLTTKTIKVNADRIIDDIRKRQQPRFRNDPPGQSTSVACQELLRLTEANLDGLPGLDPIKDLHIRDVELVEEFRRLNFLEESLPTYNCVQHPNFEENFELLRANMKLTDQYNKMKYLLSDQSLQLLPEYQQRIQVLHKLEYIDLSNTVQLKGRVACEISSQELIITELVFHNALTELHPTEIAATLSCVVFEQKRCSEPNLSPCLKKCKDEFLKIAENIGVLQRQCGLLIPVDDYVDQFHFGLMEVVFEWARGMPFAEITELTDVQEGIIVRCIQRLDETLKDVRNAARIIGDPTLYQKMEEASTMIKRDIVFAASLYTQ</sequence>
<dbReference type="InterPro" id="IPR012961">
    <property type="entry name" value="Ski2/MTR4_C"/>
</dbReference>
<evidence type="ECO:0000256" key="5">
    <source>
        <dbReference type="ARBA" id="ARBA00022806"/>
    </source>
</evidence>
<dbReference type="Pfam" id="PF08148">
    <property type="entry name" value="DSHCT"/>
    <property type="match status" value="1"/>
</dbReference>
<dbReference type="InterPro" id="IPR025696">
    <property type="entry name" value="Beta-barrel_MTR4"/>
</dbReference>
<dbReference type="PROSITE" id="PS51192">
    <property type="entry name" value="HELICASE_ATP_BIND_1"/>
    <property type="match status" value="1"/>
</dbReference>
<dbReference type="EMBL" id="JAODUP010000199">
    <property type="protein sequence ID" value="KAK2157091.1"/>
    <property type="molecule type" value="Genomic_DNA"/>
</dbReference>
<dbReference type="GO" id="GO:0003723">
    <property type="term" value="F:RNA binding"/>
    <property type="evidence" value="ECO:0007669"/>
    <property type="project" value="UniProtKB-KW"/>
</dbReference>
<comment type="caution">
    <text evidence="12">The sequence shown here is derived from an EMBL/GenBank/DDBJ whole genome shotgun (WGS) entry which is preliminary data.</text>
</comment>
<evidence type="ECO:0000256" key="7">
    <source>
        <dbReference type="ARBA" id="ARBA00022884"/>
    </source>
</evidence>
<keyword evidence="13" id="KW-1185">Reference proteome</keyword>
<dbReference type="InterPro" id="IPR050699">
    <property type="entry name" value="RNA-DNA_Helicase"/>
</dbReference>